<organism evidence="1 2">
    <name type="scientific">Glaciimonas soli</name>
    <dbReference type="NCBI Taxonomy" id="2590999"/>
    <lineage>
        <taxon>Bacteria</taxon>
        <taxon>Pseudomonadati</taxon>
        <taxon>Pseudomonadota</taxon>
        <taxon>Betaproteobacteria</taxon>
        <taxon>Burkholderiales</taxon>
        <taxon>Oxalobacteraceae</taxon>
        <taxon>Glaciimonas</taxon>
    </lineage>
</organism>
<protein>
    <submittedName>
        <fullName evidence="1">DUF2094 domain-containing protein</fullName>
    </submittedName>
</protein>
<evidence type="ECO:0000313" key="1">
    <source>
        <dbReference type="EMBL" id="MQR02092.1"/>
    </source>
</evidence>
<accession>A0A843YY31</accession>
<dbReference type="RefSeq" id="WP_153235719.1">
    <property type="nucleotide sequence ID" value="NZ_WINI01000008.1"/>
</dbReference>
<dbReference type="Proteomes" id="UP000451565">
    <property type="component" value="Unassembled WGS sequence"/>
</dbReference>
<comment type="caution">
    <text evidence="1">The sequence shown here is derived from an EMBL/GenBank/DDBJ whole genome shotgun (WGS) entry which is preliminary data.</text>
</comment>
<dbReference type="InterPro" id="IPR017748">
    <property type="entry name" value="TagF"/>
</dbReference>
<gene>
    <name evidence="1" type="ORF">GEV47_15555</name>
</gene>
<proteinExistence type="predicted"/>
<dbReference type="Gene3D" id="3.40.1730.10">
    <property type="entry name" value="pa0076 domain"/>
    <property type="match status" value="2"/>
</dbReference>
<dbReference type="OrthoDB" id="9801841at2"/>
<sequence length="324" mass="35950">MSLDLMKWLPKFLQEGVVSSPALWGKLPSRADFIQHQLKSYQGEALQAWIATQLRPLIEKQSAAMNTIVATTPAARKASSPPSVSKRRRADASLWHDLSPPVSNPAPMFDEPEHVSGIAPAPELTTVAPKQPVMGHAGLPWCFVLPPGSLPFAAKDYVIGVWMPSSDKVGRHYPLVMIQTASLCWIKQHFSTHTQQPCEWLFTVARAMAKTVYADETQVDRPIGDGKPKDHLQTLTTQLDQLWHTMRPGWRELVGRASPLFDATQAQDIIGAPHPADPAPYLDGVRYLPWANWPKKLTEPLPQPAFWQQDLQGRFVAAAVSLNS</sequence>
<dbReference type="InterPro" id="IPR038225">
    <property type="entry name" value="TagF_sf"/>
</dbReference>
<dbReference type="EMBL" id="WINI01000008">
    <property type="protein sequence ID" value="MQR02092.1"/>
    <property type="molecule type" value="Genomic_DNA"/>
</dbReference>
<dbReference type="Pfam" id="PF09867">
    <property type="entry name" value="TagF_N"/>
    <property type="match status" value="2"/>
</dbReference>
<keyword evidence="2" id="KW-1185">Reference proteome</keyword>
<evidence type="ECO:0000313" key="2">
    <source>
        <dbReference type="Proteomes" id="UP000451565"/>
    </source>
</evidence>
<reference evidence="1 2" key="1">
    <citation type="submission" date="2019-10" db="EMBL/GenBank/DDBJ databases">
        <title>Glaciimonas soli sp. nov., a psychrophilic bacterium isolated from the forest soil of a high elevation mountain in Taiwan.</title>
        <authorList>
            <person name="Wang L.-T."/>
            <person name="Shieh W.Y."/>
        </authorList>
    </citation>
    <scope>NUCLEOTIDE SEQUENCE [LARGE SCALE GENOMIC DNA]</scope>
    <source>
        <strain evidence="1 2">GS1</strain>
    </source>
</reference>
<name>A0A843YY31_9BURK</name>
<dbReference type="AlphaFoldDB" id="A0A843YY31"/>